<keyword evidence="3" id="KW-1185">Reference proteome</keyword>
<dbReference type="SUPFAM" id="SSF56112">
    <property type="entry name" value="Protein kinase-like (PK-like)"/>
    <property type="match status" value="1"/>
</dbReference>
<dbReference type="GO" id="GO:0005524">
    <property type="term" value="F:ATP binding"/>
    <property type="evidence" value="ECO:0007669"/>
    <property type="project" value="InterPro"/>
</dbReference>
<dbReference type="InterPro" id="IPR011009">
    <property type="entry name" value="Kinase-like_dom_sf"/>
</dbReference>
<comment type="caution">
    <text evidence="2">The sequence shown here is derived from an EMBL/GenBank/DDBJ whole genome shotgun (WGS) entry which is preliminary data.</text>
</comment>
<dbReference type="OrthoDB" id="5979581at2759"/>
<dbReference type="InterPro" id="IPR001245">
    <property type="entry name" value="Ser-Thr/Tyr_kinase_cat_dom"/>
</dbReference>
<dbReference type="GO" id="GO:0007165">
    <property type="term" value="P:signal transduction"/>
    <property type="evidence" value="ECO:0007669"/>
    <property type="project" value="TreeGrafter"/>
</dbReference>
<dbReference type="Gene3D" id="1.10.510.10">
    <property type="entry name" value="Transferase(Phosphotransferase) domain 1"/>
    <property type="match status" value="2"/>
</dbReference>
<gene>
    <name evidence="2" type="ORF">ANE_LOCUS25505</name>
</gene>
<organism evidence="2 3">
    <name type="scientific">Arabis nemorensis</name>
    <dbReference type="NCBI Taxonomy" id="586526"/>
    <lineage>
        <taxon>Eukaryota</taxon>
        <taxon>Viridiplantae</taxon>
        <taxon>Streptophyta</taxon>
        <taxon>Embryophyta</taxon>
        <taxon>Tracheophyta</taxon>
        <taxon>Spermatophyta</taxon>
        <taxon>Magnoliopsida</taxon>
        <taxon>eudicotyledons</taxon>
        <taxon>Gunneridae</taxon>
        <taxon>Pentapetalae</taxon>
        <taxon>rosids</taxon>
        <taxon>malvids</taxon>
        <taxon>Brassicales</taxon>
        <taxon>Brassicaceae</taxon>
        <taxon>Arabideae</taxon>
        <taxon>Arabis</taxon>
    </lineage>
</organism>
<reference evidence="2" key="1">
    <citation type="submission" date="2019-07" db="EMBL/GenBank/DDBJ databases">
        <authorList>
            <person name="Dittberner H."/>
        </authorList>
    </citation>
    <scope>NUCLEOTIDE SEQUENCE [LARGE SCALE GENOMIC DNA]</scope>
</reference>
<dbReference type="Pfam" id="PF07714">
    <property type="entry name" value="PK_Tyr_Ser-Thr"/>
    <property type="match status" value="1"/>
</dbReference>
<dbReference type="InterPro" id="IPR052751">
    <property type="entry name" value="Plant_MAPKKK"/>
</dbReference>
<dbReference type="GO" id="GO:0004672">
    <property type="term" value="F:protein kinase activity"/>
    <property type="evidence" value="ECO:0007669"/>
    <property type="project" value="InterPro"/>
</dbReference>
<proteinExistence type="predicted"/>
<evidence type="ECO:0000259" key="1">
    <source>
        <dbReference type="PROSITE" id="PS50011"/>
    </source>
</evidence>
<dbReference type="EMBL" id="CABITT030000008">
    <property type="protein sequence ID" value="VVB15061.1"/>
    <property type="molecule type" value="Genomic_DNA"/>
</dbReference>
<sequence length="224" mass="25415">MQTSEEFVKFLGEGAYGSVDLVKYTKNDGSSFHAAVKTSDAEDYESLNREFQILCELSGYPNIVQCFGNDLELGFTDKGYFVFKLLLEYASEGSLSAFMDNYTDRKLPDYWEIDYPFVGTPIYMPPESLHDGVANKTLDLWSLGCLVLEMYTGQIPWKGMKCSQKQIHSLMPYWVDFSYSKDSSWVRLQLEDSSLEVSSLSFFSNTTFKALPPIILKLTAESVS</sequence>
<evidence type="ECO:0000313" key="2">
    <source>
        <dbReference type="EMBL" id="VVB15061.1"/>
    </source>
</evidence>
<dbReference type="AlphaFoldDB" id="A0A565CND9"/>
<accession>A0A565CND9</accession>
<dbReference type="Proteomes" id="UP000489600">
    <property type="component" value="Unassembled WGS sequence"/>
</dbReference>
<evidence type="ECO:0000313" key="3">
    <source>
        <dbReference type="Proteomes" id="UP000489600"/>
    </source>
</evidence>
<dbReference type="PANTHER" id="PTHR48011:SF51">
    <property type="entry name" value="PROTEIN KINASE SUPERFAMILY PROTEIN"/>
    <property type="match status" value="1"/>
</dbReference>
<dbReference type="InterPro" id="IPR000719">
    <property type="entry name" value="Prot_kinase_dom"/>
</dbReference>
<feature type="domain" description="Protein kinase" evidence="1">
    <location>
        <begin position="5"/>
        <end position="224"/>
    </location>
</feature>
<protein>
    <recommendedName>
        <fullName evidence="1">Protein kinase domain-containing protein</fullName>
    </recommendedName>
</protein>
<dbReference type="PROSITE" id="PS50011">
    <property type="entry name" value="PROTEIN_KINASE_DOM"/>
    <property type="match status" value="1"/>
</dbReference>
<dbReference type="PANTHER" id="PTHR48011">
    <property type="entry name" value="CCR4-NOT TRANSCRIPTIONAL COMPLEX SUBUNIT CAF120-RELATED"/>
    <property type="match status" value="1"/>
</dbReference>
<name>A0A565CND9_9BRAS</name>
<dbReference type="Pfam" id="PF00069">
    <property type="entry name" value="Pkinase"/>
    <property type="match status" value="1"/>
</dbReference>